<sequence length="35" mass="4071">MRAGELVAVRVRLEEFASKVFAPLVRRDWLEKGQL</sequence>
<evidence type="ECO:0000313" key="2">
    <source>
        <dbReference type="Proteomes" id="UP001519310"/>
    </source>
</evidence>
<protein>
    <submittedName>
        <fullName evidence="1">Uncharacterized protein</fullName>
    </submittedName>
</protein>
<gene>
    <name evidence="1" type="ORF">J2Z77_006824</name>
</gene>
<accession>A0ABS4LFR5</accession>
<comment type="caution">
    <text evidence="1">The sequence shown here is derived from an EMBL/GenBank/DDBJ whole genome shotgun (WGS) entry which is preliminary data.</text>
</comment>
<keyword evidence="2" id="KW-1185">Reference proteome</keyword>
<reference evidence="1 2" key="1">
    <citation type="submission" date="2021-03" db="EMBL/GenBank/DDBJ databases">
        <title>Genomic Encyclopedia of Type Strains, Phase IV (KMG-IV): sequencing the most valuable type-strain genomes for metagenomic binning, comparative biology and taxonomic classification.</title>
        <authorList>
            <person name="Goeker M."/>
        </authorList>
    </citation>
    <scope>NUCLEOTIDE SEQUENCE [LARGE SCALE GENOMIC DNA]</scope>
    <source>
        <strain evidence="1 2">DSM 40526</strain>
    </source>
</reference>
<evidence type="ECO:0000313" key="1">
    <source>
        <dbReference type="EMBL" id="MBP2040967.1"/>
    </source>
</evidence>
<name>A0ABS4LFR5_STRAV</name>
<proteinExistence type="predicted"/>
<organism evidence="1 2">
    <name type="scientific">Streptomyces avidinii</name>
    <dbReference type="NCBI Taxonomy" id="1895"/>
    <lineage>
        <taxon>Bacteria</taxon>
        <taxon>Bacillati</taxon>
        <taxon>Actinomycetota</taxon>
        <taxon>Actinomycetes</taxon>
        <taxon>Kitasatosporales</taxon>
        <taxon>Streptomycetaceae</taxon>
        <taxon>Streptomyces</taxon>
    </lineage>
</organism>
<dbReference type="Proteomes" id="UP001519310">
    <property type="component" value="Unassembled WGS sequence"/>
</dbReference>
<dbReference type="EMBL" id="JAGGLQ010000020">
    <property type="protein sequence ID" value="MBP2040967.1"/>
    <property type="molecule type" value="Genomic_DNA"/>
</dbReference>